<protein>
    <submittedName>
        <fullName evidence="2">Uncharacterized protein</fullName>
    </submittedName>
</protein>
<evidence type="ECO:0000313" key="3">
    <source>
        <dbReference type="Proteomes" id="UP000799764"/>
    </source>
</evidence>
<evidence type="ECO:0000313" key="2">
    <source>
        <dbReference type="EMBL" id="KAF2438845.1"/>
    </source>
</evidence>
<keyword evidence="3" id="KW-1185">Reference proteome</keyword>
<dbReference type="EMBL" id="MU001511">
    <property type="protein sequence ID" value="KAF2438845.1"/>
    <property type="molecule type" value="Genomic_DNA"/>
</dbReference>
<gene>
    <name evidence="2" type="ORF">P171DRAFT_477173</name>
</gene>
<sequence>MVTMWAITAALLTLSAVGQASKHATATATAEHWTPRKLYAESVAFPQVPLLGLSSRSLGGTLFERQNGAQCSSTTGAGYSCPGNATCVCRDCLDCTTCVWGFCCEQPGKACAGLSQCCKNGGCCDLYAEECCGDICCTKPSTCCGSICCKSGYVCEADSRCVASATSQAVTTVRETVVASGEAVPVQFPWQGSGGLIGLAMLVLGYQTRFSY</sequence>
<reference evidence="2" key="1">
    <citation type="journal article" date="2020" name="Stud. Mycol.">
        <title>101 Dothideomycetes genomes: a test case for predicting lifestyles and emergence of pathogens.</title>
        <authorList>
            <person name="Haridas S."/>
            <person name="Albert R."/>
            <person name="Binder M."/>
            <person name="Bloem J."/>
            <person name="Labutti K."/>
            <person name="Salamov A."/>
            <person name="Andreopoulos B."/>
            <person name="Baker S."/>
            <person name="Barry K."/>
            <person name="Bills G."/>
            <person name="Bluhm B."/>
            <person name="Cannon C."/>
            <person name="Castanera R."/>
            <person name="Culley D."/>
            <person name="Daum C."/>
            <person name="Ezra D."/>
            <person name="Gonzalez J."/>
            <person name="Henrissat B."/>
            <person name="Kuo A."/>
            <person name="Liang C."/>
            <person name="Lipzen A."/>
            <person name="Lutzoni F."/>
            <person name="Magnuson J."/>
            <person name="Mondo S."/>
            <person name="Nolan M."/>
            <person name="Ohm R."/>
            <person name="Pangilinan J."/>
            <person name="Park H.-J."/>
            <person name="Ramirez L."/>
            <person name="Alfaro M."/>
            <person name="Sun H."/>
            <person name="Tritt A."/>
            <person name="Yoshinaga Y."/>
            <person name="Zwiers L.-H."/>
            <person name="Turgeon B."/>
            <person name="Goodwin S."/>
            <person name="Spatafora J."/>
            <person name="Crous P."/>
            <person name="Grigoriev I."/>
        </authorList>
    </citation>
    <scope>NUCLEOTIDE SEQUENCE</scope>
    <source>
        <strain evidence="2">CBS 690.94</strain>
    </source>
</reference>
<organism evidence="2 3">
    <name type="scientific">Karstenula rhodostoma CBS 690.94</name>
    <dbReference type="NCBI Taxonomy" id="1392251"/>
    <lineage>
        <taxon>Eukaryota</taxon>
        <taxon>Fungi</taxon>
        <taxon>Dikarya</taxon>
        <taxon>Ascomycota</taxon>
        <taxon>Pezizomycotina</taxon>
        <taxon>Dothideomycetes</taxon>
        <taxon>Pleosporomycetidae</taxon>
        <taxon>Pleosporales</taxon>
        <taxon>Massarineae</taxon>
        <taxon>Didymosphaeriaceae</taxon>
        <taxon>Karstenula</taxon>
    </lineage>
</organism>
<comment type="caution">
    <text evidence="2">The sequence shown here is derived from an EMBL/GenBank/DDBJ whole genome shotgun (WGS) entry which is preliminary data.</text>
</comment>
<proteinExistence type="predicted"/>
<feature type="chain" id="PRO_5040230878" evidence="1">
    <location>
        <begin position="21"/>
        <end position="212"/>
    </location>
</feature>
<dbReference type="AlphaFoldDB" id="A0A9P4U678"/>
<name>A0A9P4U678_9PLEO</name>
<dbReference type="OrthoDB" id="10352891at2759"/>
<keyword evidence="1" id="KW-0732">Signal</keyword>
<feature type="signal peptide" evidence="1">
    <location>
        <begin position="1"/>
        <end position="20"/>
    </location>
</feature>
<accession>A0A9P4U678</accession>
<dbReference type="Proteomes" id="UP000799764">
    <property type="component" value="Unassembled WGS sequence"/>
</dbReference>
<evidence type="ECO:0000256" key="1">
    <source>
        <dbReference type="SAM" id="SignalP"/>
    </source>
</evidence>